<dbReference type="Proteomes" id="UP001153269">
    <property type="component" value="Unassembled WGS sequence"/>
</dbReference>
<feature type="region of interest" description="Disordered" evidence="2">
    <location>
        <begin position="106"/>
        <end position="241"/>
    </location>
</feature>
<gene>
    <name evidence="3" type="ORF">PLEPLA_LOCUS18770</name>
</gene>
<evidence type="ECO:0000313" key="3">
    <source>
        <dbReference type="EMBL" id="CAB1430784.1"/>
    </source>
</evidence>
<keyword evidence="4" id="KW-1185">Reference proteome</keyword>
<dbReference type="AlphaFoldDB" id="A0A9N7UIA9"/>
<sequence>MSAVRLLRVSVHERISAAAEDFLLEVDKVGGKAQVPALRAMLTERLKAAAEEILVWLEETVAEYEDRVERSERTELEICRQRRLLDAVMQPVVRLHRADIQQLKLNKEEVPPEEQKWSPLVDQEDPEPPHLKEEQEEPWTNQDGQQLQRLEEADIEFPLTPVAVKSEEDEEKLKSSKLHPSETKENRADCGGPEPARNSGPDGCLEPGPEDKTEDSSETEDSEDDWLETREPQTDFTKGAI</sequence>
<protein>
    <submittedName>
        <fullName evidence="3">Uncharacterized protein</fullName>
    </submittedName>
</protein>
<feature type="compositionally biased region" description="Acidic residues" evidence="2">
    <location>
        <begin position="216"/>
        <end position="226"/>
    </location>
</feature>
<comment type="caution">
    <text evidence="3">The sequence shown here is derived from an EMBL/GenBank/DDBJ whole genome shotgun (WGS) entry which is preliminary data.</text>
</comment>
<keyword evidence="1" id="KW-0175">Coiled coil</keyword>
<name>A0A9N7UIA9_PLEPL</name>
<feature type="compositionally biased region" description="Basic and acidic residues" evidence="2">
    <location>
        <begin position="106"/>
        <end position="116"/>
    </location>
</feature>
<accession>A0A9N7UIA9</accession>
<evidence type="ECO:0000256" key="2">
    <source>
        <dbReference type="SAM" id="MobiDB-lite"/>
    </source>
</evidence>
<feature type="compositionally biased region" description="Basic and acidic residues" evidence="2">
    <location>
        <begin position="171"/>
        <end position="188"/>
    </location>
</feature>
<reference evidence="3" key="1">
    <citation type="submission" date="2020-03" db="EMBL/GenBank/DDBJ databases">
        <authorList>
            <person name="Weist P."/>
        </authorList>
    </citation>
    <scope>NUCLEOTIDE SEQUENCE</scope>
</reference>
<feature type="compositionally biased region" description="Polar residues" evidence="2">
    <location>
        <begin position="138"/>
        <end position="148"/>
    </location>
</feature>
<feature type="coiled-coil region" evidence="1">
    <location>
        <begin position="47"/>
        <end position="74"/>
    </location>
</feature>
<dbReference type="EMBL" id="CADEAL010001269">
    <property type="protein sequence ID" value="CAB1430784.1"/>
    <property type="molecule type" value="Genomic_DNA"/>
</dbReference>
<evidence type="ECO:0000313" key="4">
    <source>
        <dbReference type="Proteomes" id="UP001153269"/>
    </source>
</evidence>
<evidence type="ECO:0000256" key="1">
    <source>
        <dbReference type="SAM" id="Coils"/>
    </source>
</evidence>
<proteinExistence type="predicted"/>
<organism evidence="3 4">
    <name type="scientific">Pleuronectes platessa</name>
    <name type="common">European plaice</name>
    <dbReference type="NCBI Taxonomy" id="8262"/>
    <lineage>
        <taxon>Eukaryota</taxon>
        <taxon>Metazoa</taxon>
        <taxon>Chordata</taxon>
        <taxon>Craniata</taxon>
        <taxon>Vertebrata</taxon>
        <taxon>Euteleostomi</taxon>
        <taxon>Actinopterygii</taxon>
        <taxon>Neopterygii</taxon>
        <taxon>Teleostei</taxon>
        <taxon>Neoteleostei</taxon>
        <taxon>Acanthomorphata</taxon>
        <taxon>Carangaria</taxon>
        <taxon>Pleuronectiformes</taxon>
        <taxon>Pleuronectoidei</taxon>
        <taxon>Pleuronectidae</taxon>
        <taxon>Pleuronectes</taxon>
    </lineage>
</organism>